<keyword evidence="2" id="KW-0058">Aromatic hydrocarbons catabolism</keyword>
<evidence type="ECO:0000313" key="6">
    <source>
        <dbReference type="EMBL" id="TWB87497.1"/>
    </source>
</evidence>
<sequence length="457" mass="49846">MTPTSETSGAIAASQSNREAIDQDRRRLLTGAALGLAAAGAASLFPARPVAAAANDAIRPFHINIPEEDLVDLRRRLAATRWSDKETVNDDSQGVPQAMLRDLVSYWQTDYDWRKVEARLNALPQFITEIDGLDIHFIHVRSKHDNALPLIVTHGWPGSVIEQMKIIGPLTDPTAHGDSASDAFHLVIPSMPGYGFSGKPTTVGWDPQRIARAWVQLMKRLGYSKFVAQGGDWGSPVSNEMAKLGAPELLGIHVNLPGVVPPEVFRAVSTGGPTPDNLSAEEQHAFEQIKLQFAKRRAYAQIMGTRPQSLAAFADSPAGLAAWLLDHGDGYAQPASAMQSAVLGHAVNGHSAGALTRDDVLDNITLYWLTNSAISSGRLYWENKTNLYLPANVTIPAAVTAFPGESFVAPRSWAEKAYHKLIYFHQAEAGGHFVAWEQPDIFSREVRDAFRPLRSLI</sequence>
<reference evidence="6 7" key="1">
    <citation type="submission" date="2019-06" db="EMBL/GenBank/DDBJ databases">
        <title>Genomic Encyclopedia of Type Strains, Phase IV (KMG-V): Genome sequencing to study the core and pangenomes of soil and plant-associated prokaryotes.</title>
        <authorList>
            <person name="Whitman W."/>
        </authorList>
    </citation>
    <scope>NUCLEOTIDE SEQUENCE [LARGE SCALE GENOMIC DNA]</scope>
    <source>
        <strain evidence="6 7">BR 10355</strain>
    </source>
</reference>
<evidence type="ECO:0000313" key="7">
    <source>
        <dbReference type="Proteomes" id="UP000321304"/>
    </source>
</evidence>
<dbReference type="GO" id="GO:0097176">
    <property type="term" value="P:epoxide metabolic process"/>
    <property type="evidence" value="ECO:0007669"/>
    <property type="project" value="TreeGrafter"/>
</dbReference>
<dbReference type="InterPro" id="IPR010497">
    <property type="entry name" value="Epoxide_hydro_N"/>
</dbReference>
<gene>
    <name evidence="6" type="ORF">FBZ93_12158</name>
</gene>
<dbReference type="PIRSF" id="PIRSF001112">
    <property type="entry name" value="Epoxide_hydrolase"/>
    <property type="match status" value="1"/>
</dbReference>
<organism evidence="6 7">
    <name type="scientific">Bradyrhizobium macuxiense</name>
    <dbReference type="NCBI Taxonomy" id="1755647"/>
    <lineage>
        <taxon>Bacteria</taxon>
        <taxon>Pseudomonadati</taxon>
        <taxon>Pseudomonadota</taxon>
        <taxon>Alphaproteobacteria</taxon>
        <taxon>Hyphomicrobiales</taxon>
        <taxon>Nitrobacteraceae</taxon>
        <taxon>Bradyrhizobium</taxon>
    </lineage>
</organism>
<dbReference type="EMBL" id="VITY01000021">
    <property type="protein sequence ID" value="TWB87497.1"/>
    <property type="molecule type" value="Genomic_DNA"/>
</dbReference>
<proteinExistence type="inferred from homology"/>
<dbReference type="PROSITE" id="PS51318">
    <property type="entry name" value="TAT"/>
    <property type="match status" value="1"/>
</dbReference>
<name>A0A560KWI7_9BRAD</name>
<protein>
    <submittedName>
        <fullName evidence="6">Pimeloyl-ACP methyl ester carboxylesterase</fullName>
    </submittedName>
</protein>
<dbReference type="InterPro" id="IPR016292">
    <property type="entry name" value="Epoxide_hydrolase"/>
</dbReference>
<dbReference type="GO" id="GO:0004301">
    <property type="term" value="F:epoxide hydrolase activity"/>
    <property type="evidence" value="ECO:0007669"/>
    <property type="project" value="TreeGrafter"/>
</dbReference>
<dbReference type="RefSeq" id="WP_146992494.1">
    <property type="nucleotide sequence ID" value="NZ_VITY01000021.1"/>
</dbReference>
<feature type="active site" description="Proton donor" evidence="4">
    <location>
        <position position="380"/>
    </location>
</feature>
<evidence type="ECO:0000256" key="3">
    <source>
        <dbReference type="ARBA" id="ARBA00022801"/>
    </source>
</evidence>
<accession>A0A560KWI7</accession>
<feature type="active site" description="Nucleophile" evidence="4">
    <location>
        <position position="232"/>
    </location>
</feature>
<dbReference type="AlphaFoldDB" id="A0A560KWI7"/>
<feature type="active site" description="Proton acceptor" evidence="4">
    <location>
        <position position="432"/>
    </location>
</feature>
<dbReference type="PRINTS" id="PR00412">
    <property type="entry name" value="EPOXHYDRLASE"/>
</dbReference>
<dbReference type="InterPro" id="IPR000639">
    <property type="entry name" value="Epox_hydrolase-like"/>
</dbReference>
<dbReference type="InterPro" id="IPR029058">
    <property type="entry name" value="AB_hydrolase_fold"/>
</dbReference>
<dbReference type="Proteomes" id="UP000321304">
    <property type="component" value="Unassembled WGS sequence"/>
</dbReference>
<dbReference type="PANTHER" id="PTHR21661:SF35">
    <property type="entry name" value="EPOXIDE HYDROLASE"/>
    <property type="match status" value="1"/>
</dbReference>
<comment type="similarity">
    <text evidence="1">Belongs to the peptidase S33 family.</text>
</comment>
<feature type="domain" description="Epoxide hydrolase N-terminal" evidence="5">
    <location>
        <begin position="58"/>
        <end position="162"/>
    </location>
</feature>
<dbReference type="Pfam" id="PF06441">
    <property type="entry name" value="EHN"/>
    <property type="match status" value="1"/>
</dbReference>
<dbReference type="OrthoDB" id="27092at2"/>
<evidence type="ECO:0000256" key="2">
    <source>
        <dbReference type="ARBA" id="ARBA00022797"/>
    </source>
</evidence>
<dbReference type="Gene3D" id="3.40.50.1820">
    <property type="entry name" value="alpha/beta hydrolase"/>
    <property type="match status" value="1"/>
</dbReference>
<evidence type="ECO:0000256" key="4">
    <source>
        <dbReference type="PIRSR" id="PIRSR001112-1"/>
    </source>
</evidence>
<dbReference type="PANTHER" id="PTHR21661">
    <property type="entry name" value="EPOXIDE HYDROLASE 1-RELATED"/>
    <property type="match status" value="1"/>
</dbReference>
<dbReference type="SUPFAM" id="SSF53474">
    <property type="entry name" value="alpha/beta-Hydrolases"/>
    <property type="match status" value="1"/>
</dbReference>
<evidence type="ECO:0000256" key="1">
    <source>
        <dbReference type="ARBA" id="ARBA00010088"/>
    </source>
</evidence>
<evidence type="ECO:0000259" key="5">
    <source>
        <dbReference type="Pfam" id="PF06441"/>
    </source>
</evidence>
<comment type="caution">
    <text evidence="6">The sequence shown here is derived from an EMBL/GenBank/DDBJ whole genome shotgun (WGS) entry which is preliminary data.</text>
</comment>
<keyword evidence="3" id="KW-0378">Hydrolase</keyword>
<dbReference type="InterPro" id="IPR006311">
    <property type="entry name" value="TAT_signal"/>
</dbReference>
<keyword evidence="7" id="KW-1185">Reference proteome</keyword>